<dbReference type="Gene3D" id="1.25.40.10">
    <property type="entry name" value="Tetratricopeptide repeat domain"/>
    <property type="match status" value="1"/>
</dbReference>
<keyword evidence="4" id="KW-1185">Reference proteome</keyword>
<gene>
    <name evidence="3" type="ORF">EWE75_19700</name>
</gene>
<dbReference type="Pfam" id="PF05036">
    <property type="entry name" value="SPOR"/>
    <property type="match status" value="1"/>
</dbReference>
<dbReference type="PROSITE" id="PS50005">
    <property type="entry name" value="TPR"/>
    <property type="match status" value="1"/>
</dbReference>
<organism evidence="3 4">
    <name type="scientific">Sphingomonas populi</name>
    <dbReference type="NCBI Taxonomy" id="2484750"/>
    <lineage>
        <taxon>Bacteria</taxon>
        <taxon>Pseudomonadati</taxon>
        <taxon>Pseudomonadota</taxon>
        <taxon>Alphaproteobacteria</taxon>
        <taxon>Sphingomonadales</taxon>
        <taxon>Sphingomonadaceae</taxon>
        <taxon>Sphingomonas</taxon>
    </lineage>
</organism>
<dbReference type="Pfam" id="PF14559">
    <property type="entry name" value="TPR_19"/>
    <property type="match status" value="1"/>
</dbReference>
<comment type="caution">
    <text evidence="3">The sequence shown here is derived from an EMBL/GenBank/DDBJ whole genome shotgun (WGS) entry which is preliminary data.</text>
</comment>
<dbReference type="InterPro" id="IPR011717">
    <property type="entry name" value="TPR-4"/>
</dbReference>
<dbReference type="InterPro" id="IPR011990">
    <property type="entry name" value="TPR-like_helical_dom_sf"/>
</dbReference>
<dbReference type="SMART" id="SM00028">
    <property type="entry name" value="TPR"/>
    <property type="match status" value="3"/>
</dbReference>
<dbReference type="GO" id="GO:0042802">
    <property type="term" value="F:identical protein binding"/>
    <property type="evidence" value="ECO:0007669"/>
    <property type="project" value="InterPro"/>
</dbReference>
<reference evidence="3 4" key="1">
    <citation type="submission" date="2019-02" db="EMBL/GenBank/DDBJ databases">
        <authorList>
            <person name="Li Y."/>
        </authorList>
    </citation>
    <scope>NUCLEOTIDE SEQUENCE [LARGE SCALE GENOMIC DNA]</scope>
    <source>
        <strain evidence="3 4">3-7</strain>
    </source>
</reference>
<dbReference type="Gene3D" id="3.30.70.1070">
    <property type="entry name" value="Sporulation related repeat"/>
    <property type="match status" value="1"/>
</dbReference>
<protein>
    <submittedName>
        <fullName evidence="3">SPOR domain-containing protein</fullName>
    </submittedName>
</protein>
<dbReference type="OrthoDB" id="7388953at2"/>
<evidence type="ECO:0000256" key="1">
    <source>
        <dbReference type="PROSITE-ProRule" id="PRU00339"/>
    </source>
</evidence>
<feature type="repeat" description="TPR" evidence="1">
    <location>
        <begin position="76"/>
        <end position="109"/>
    </location>
</feature>
<evidence type="ECO:0000313" key="4">
    <source>
        <dbReference type="Proteomes" id="UP000292085"/>
    </source>
</evidence>
<proteinExistence type="predicted"/>
<dbReference type="InterPro" id="IPR019734">
    <property type="entry name" value="TPR_rpt"/>
</dbReference>
<dbReference type="RefSeq" id="WP_130159815.1">
    <property type="nucleotide sequence ID" value="NZ_SGIS01000039.1"/>
</dbReference>
<dbReference type="AlphaFoldDB" id="A0A4Q6XTX6"/>
<keyword evidence="1" id="KW-0802">TPR repeat</keyword>
<dbReference type="InterPro" id="IPR036680">
    <property type="entry name" value="SPOR-like_sf"/>
</dbReference>
<accession>A0A4Q6XTX6</accession>
<sequence length="434" mass="43408">MKTRAIISLAGSVLLLGGALAGGVQGVAFAGSHKQGGDARKAAAEAGKARALLARGKGDDAVKHAERAALAAPESAEFRMLLGQSYLKAGRFTSARDAFGDTLALDAGNGKAALNLALAQIATGDWDAARKTLAAHADTIPVSDRGLAIALAGDPAAAVDLLASASRADAANIKTRQNLALSLALAGRWTEARAVVGLDLAAADADKRIVEWGAFARPKAASDQVASLLGVTAVVDKGRPAALALNVAAPVAVASAAPVEAAPAPAAPAPVEVAAAPAPTTAAPDAAPSLNTGVPAVQFAARQEIVQPLAAKPEAVPAPKAVAKAAPVEAAPRALAAGKFYVQLGAFDNASVAQDAWKRAARQFPRFAGQTPQGATVKAGAGSFYRLSLGGYARGDAVKLCLSYRAAGGRCFVRTGAGDQLAGWVKPGAELASR</sequence>
<dbReference type="EMBL" id="SGIS01000039">
    <property type="protein sequence ID" value="RZF61062.1"/>
    <property type="molecule type" value="Genomic_DNA"/>
</dbReference>
<evidence type="ECO:0000313" key="3">
    <source>
        <dbReference type="EMBL" id="RZF61062.1"/>
    </source>
</evidence>
<evidence type="ECO:0000259" key="2">
    <source>
        <dbReference type="PROSITE" id="PS51724"/>
    </source>
</evidence>
<dbReference type="GO" id="GO:0042834">
    <property type="term" value="F:peptidoglycan binding"/>
    <property type="evidence" value="ECO:0007669"/>
    <property type="project" value="InterPro"/>
</dbReference>
<feature type="domain" description="SPOR" evidence="2">
    <location>
        <begin position="334"/>
        <end position="427"/>
    </location>
</feature>
<dbReference type="Pfam" id="PF07721">
    <property type="entry name" value="TPR_4"/>
    <property type="match status" value="1"/>
</dbReference>
<dbReference type="Proteomes" id="UP000292085">
    <property type="component" value="Unassembled WGS sequence"/>
</dbReference>
<dbReference type="SUPFAM" id="SSF48452">
    <property type="entry name" value="TPR-like"/>
    <property type="match status" value="1"/>
</dbReference>
<dbReference type="PROSITE" id="PS51724">
    <property type="entry name" value="SPOR"/>
    <property type="match status" value="1"/>
</dbReference>
<name>A0A4Q6XTX6_9SPHN</name>
<dbReference type="InterPro" id="IPR007730">
    <property type="entry name" value="SPOR-like_dom"/>
</dbReference>